<name>A0A075E195_9CAUD</name>
<reference evidence="1 2" key="1">
    <citation type="journal article" date="2014" name="Arch. Virol.">
        <title>Complete genome sequence of a broad-host-range lytic Dickeya spp. bacteriophage ?D5.</title>
        <authorList>
            <person name="Czajkowski R."/>
            <person name="Ozymko Z."/>
            <person name="Zwirowski S."/>
            <person name="Lojkowska E."/>
        </authorList>
    </citation>
    <scope>NUCLEOTIDE SEQUENCE [LARGE SCALE GENOMIC DNA]</scope>
</reference>
<organism evidence="1 2">
    <name type="scientific">Dickeya phage RC-2014</name>
    <dbReference type="NCBI Taxonomy" id="1477406"/>
    <lineage>
        <taxon>Viruses</taxon>
        <taxon>Duplodnaviria</taxon>
        <taxon>Heunggongvirae</taxon>
        <taxon>Uroviricota</taxon>
        <taxon>Caudoviricetes</taxon>
        <taxon>Pantevenvirales</taxon>
        <taxon>Ackermannviridae</taxon>
        <taxon>Aglimvirinae</taxon>
        <taxon>Limestonevirus</taxon>
        <taxon>Limestonevirus RC2014</taxon>
    </lineage>
</organism>
<evidence type="ECO:0000313" key="1">
    <source>
        <dbReference type="EMBL" id="AHZ60207.1"/>
    </source>
</evidence>
<dbReference type="EMBL" id="KJ716335">
    <property type="protein sequence ID" value="AHZ60207.1"/>
    <property type="molecule type" value="Genomic_DNA"/>
</dbReference>
<proteinExistence type="predicted"/>
<sequence length="193" mass="22134">MKFLHNIIGTSYDCTAHEPNRSPVFVLNKLGEEICELSDVFHGIASSEPLNGEVADVIISAIDLLYVMDFTDQQLHGCMTKEELIDSVQTRLGMHSNCSPEYLEEDWFRLIDREPQKHLNLIHHYHGRIIRLCNQPYRSEDVLERLVAQLITQVARMACGEGALHGNCTMATRIKVEQAFNHKVEKWRTKFGL</sequence>
<dbReference type="Proteomes" id="UP000028741">
    <property type="component" value="Segment"/>
</dbReference>
<gene>
    <name evidence="1" type="ORF">DA66_0174</name>
</gene>
<evidence type="ECO:0000313" key="2">
    <source>
        <dbReference type="Proteomes" id="UP000028741"/>
    </source>
</evidence>
<dbReference type="RefSeq" id="YP_009103013.1">
    <property type="nucleotide sequence ID" value="NC_025452.1"/>
</dbReference>
<protein>
    <submittedName>
        <fullName evidence="1">Uncharacterized protein</fullName>
    </submittedName>
</protein>
<dbReference type="KEGG" id="vg:22113300"/>
<dbReference type="GeneID" id="22113300"/>
<accession>A0A075E195</accession>
<keyword evidence="2" id="KW-1185">Reference proteome</keyword>